<sequence length="68" mass="8058">MAIGIDKHRLAFEIMKITFQMEDMIKQTPNSLLHEMNNNEYVRYTDLLKRKSAMIDELQKLMLNDGDL</sequence>
<evidence type="ECO:0000313" key="3">
    <source>
        <dbReference type="EMBL" id="CAF1354503.1"/>
    </source>
</evidence>
<keyword evidence="4" id="KW-1185">Reference proteome</keyword>
<proteinExistence type="predicted"/>
<gene>
    <name evidence="2" type="ORF">JXQ802_LOCUS27795</name>
    <name evidence="1" type="ORF">PYM288_LOCUS18567</name>
    <name evidence="3" type="ORF">SEV965_LOCUS29043</name>
</gene>
<dbReference type="AlphaFoldDB" id="A0A815BGC4"/>
<name>A0A815BGC4_9BILA</name>
<dbReference type="Proteomes" id="UP000663870">
    <property type="component" value="Unassembled WGS sequence"/>
</dbReference>
<accession>A0A815BGC4</accession>
<comment type="caution">
    <text evidence="2">The sequence shown here is derived from an EMBL/GenBank/DDBJ whole genome shotgun (WGS) entry which is preliminary data.</text>
</comment>
<dbReference type="EMBL" id="CAJNOU010002859">
    <property type="protein sequence ID" value="CAF1354503.1"/>
    <property type="molecule type" value="Genomic_DNA"/>
</dbReference>
<dbReference type="EMBL" id="CAJNOL010001021">
    <property type="protein sequence ID" value="CAF1267183.1"/>
    <property type="molecule type" value="Genomic_DNA"/>
</dbReference>
<evidence type="ECO:0000313" key="2">
    <source>
        <dbReference type="EMBL" id="CAF1267183.1"/>
    </source>
</evidence>
<dbReference type="EMBL" id="CAJNOH010000576">
    <property type="protein sequence ID" value="CAF1078985.1"/>
    <property type="molecule type" value="Genomic_DNA"/>
</dbReference>
<evidence type="ECO:0000313" key="1">
    <source>
        <dbReference type="EMBL" id="CAF1078985.1"/>
    </source>
</evidence>
<reference evidence="2" key="1">
    <citation type="submission" date="2021-02" db="EMBL/GenBank/DDBJ databases">
        <authorList>
            <person name="Nowell W R."/>
        </authorList>
    </citation>
    <scope>NUCLEOTIDE SEQUENCE</scope>
</reference>
<organism evidence="2 4">
    <name type="scientific">Rotaria sordida</name>
    <dbReference type="NCBI Taxonomy" id="392033"/>
    <lineage>
        <taxon>Eukaryota</taxon>
        <taxon>Metazoa</taxon>
        <taxon>Spiralia</taxon>
        <taxon>Gnathifera</taxon>
        <taxon>Rotifera</taxon>
        <taxon>Eurotatoria</taxon>
        <taxon>Bdelloidea</taxon>
        <taxon>Philodinida</taxon>
        <taxon>Philodinidae</taxon>
        <taxon>Rotaria</taxon>
    </lineage>
</organism>
<protein>
    <submittedName>
        <fullName evidence="2">Uncharacterized protein</fullName>
    </submittedName>
</protein>
<dbReference type="Proteomes" id="UP000663889">
    <property type="component" value="Unassembled WGS sequence"/>
</dbReference>
<dbReference type="Proteomes" id="UP000663854">
    <property type="component" value="Unassembled WGS sequence"/>
</dbReference>
<evidence type="ECO:0000313" key="4">
    <source>
        <dbReference type="Proteomes" id="UP000663870"/>
    </source>
</evidence>